<reference evidence="1 2" key="1">
    <citation type="journal article" date="2022" name="Allergy">
        <title>Genome assembly and annotation of Periplaneta americana reveal a comprehensive cockroach allergen profile.</title>
        <authorList>
            <person name="Wang L."/>
            <person name="Xiong Q."/>
            <person name="Saelim N."/>
            <person name="Wang L."/>
            <person name="Nong W."/>
            <person name="Wan A.T."/>
            <person name="Shi M."/>
            <person name="Liu X."/>
            <person name="Cao Q."/>
            <person name="Hui J.H.L."/>
            <person name="Sookrung N."/>
            <person name="Leung T.F."/>
            <person name="Tungtrongchitr A."/>
            <person name="Tsui S.K.W."/>
        </authorList>
    </citation>
    <scope>NUCLEOTIDE SEQUENCE [LARGE SCALE GENOMIC DNA]</scope>
    <source>
        <strain evidence="1">PWHHKU_190912</strain>
    </source>
</reference>
<evidence type="ECO:0000313" key="2">
    <source>
        <dbReference type="Proteomes" id="UP001148838"/>
    </source>
</evidence>
<name>A0ABQ8T4G9_PERAM</name>
<keyword evidence="2" id="KW-1185">Reference proteome</keyword>
<dbReference type="Proteomes" id="UP001148838">
    <property type="component" value="Unassembled WGS sequence"/>
</dbReference>
<sequence length="129" mass="13834">MYSNSPLFVLRNGSNFVPDVLSSSKPQCGDLTHGKNFTAYIRQDNITAHTANVSTTELSPAFAEANSSNSLSVLALVDRLTIRQRSLRLPVKIVTSSEAMGATGVAQSVKTLACRSEVTFGRGFDPRLG</sequence>
<dbReference type="EMBL" id="JAJSOF020000015">
    <property type="protein sequence ID" value="KAJ4440792.1"/>
    <property type="molecule type" value="Genomic_DNA"/>
</dbReference>
<gene>
    <name evidence="1" type="ORF">ANN_10638</name>
</gene>
<proteinExistence type="predicted"/>
<organism evidence="1 2">
    <name type="scientific">Periplaneta americana</name>
    <name type="common">American cockroach</name>
    <name type="synonym">Blatta americana</name>
    <dbReference type="NCBI Taxonomy" id="6978"/>
    <lineage>
        <taxon>Eukaryota</taxon>
        <taxon>Metazoa</taxon>
        <taxon>Ecdysozoa</taxon>
        <taxon>Arthropoda</taxon>
        <taxon>Hexapoda</taxon>
        <taxon>Insecta</taxon>
        <taxon>Pterygota</taxon>
        <taxon>Neoptera</taxon>
        <taxon>Polyneoptera</taxon>
        <taxon>Dictyoptera</taxon>
        <taxon>Blattodea</taxon>
        <taxon>Blattoidea</taxon>
        <taxon>Blattidae</taxon>
        <taxon>Blattinae</taxon>
        <taxon>Periplaneta</taxon>
    </lineage>
</organism>
<comment type="caution">
    <text evidence="1">The sequence shown here is derived from an EMBL/GenBank/DDBJ whole genome shotgun (WGS) entry which is preliminary data.</text>
</comment>
<evidence type="ECO:0000313" key="1">
    <source>
        <dbReference type="EMBL" id="KAJ4440792.1"/>
    </source>
</evidence>
<protein>
    <submittedName>
        <fullName evidence="1">Uncharacterized protein</fullName>
    </submittedName>
</protein>
<accession>A0ABQ8T4G9</accession>